<evidence type="ECO:0000313" key="3">
    <source>
        <dbReference type="Proteomes" id="UP001597425"/>
    </source>
</evidence>
<name>A0ABW5EHU7_9GAMM</name>
<dbReference type="EMBL" id="JBHUJD010000023">
    <property type="protein sequence ID" value="MFD2311838.1"/>
    <property type="molecule type" value="Genomic_DNA"/>
</dbReference>
<dbReference type="RefSeq" id="WP_265722637.1">
    <property type="nucleotide sequence ID" value="NZ_JAPIVK010000026.1"/>
</dbReference>
<dbReference type="PROSITE" id="PS51257">
    <property type="entry name" value="PROKAR_LIPOPROTEIN"/>
    <property type="match status" value="1"/>
</dbReference>
<organism evidence="2 3">
    <name type="scientific">Microbulbifer halophilus</name>
    <dbReference type="NCBI Taxonomy" id="453963"/>
    <lineage>
        <taxon>Bacteria</taxon>
        <taxon>Pseudomonadati</taxon>
        <taxon>Pseudomonadota</taxon>
        <taxon>Gammaproteobacteria</taxon>
        <taxon>Cellvibrionales</taxon>
        <taxon>Microbulbiferaceae</taxon>
        <taxon>Microbulbifer</taxon>
    </lineage>
</organism>
<gene>
    <name evidence="2" type="ORF">ACFSKX_15520</name>
</gene>
<evidence type="ECO:0000313" key="2">
    <source>
        <dbReference type="EMBL" id="MFD2311838.1"/>
    </source>
</evidence>
<feature type="chain" id="PRO_5046440736" description="Lipoprotein" evidence="1">
    <location>
        <begin position="23"/>
        <end position="133"/>
    </location>
</feature>
<evidence type="ECO:0000256" key="1">
    <source>
        <dbReference type="SAM" id="SignalP"/>
    </source>
</evidence>
<evidence type="ECO:0008006" key="4">
    <source>
        <dbReference type="Google" id="ProtNLM"/>
    </source>
</evidence>
<comment type="caution">
    <text evidence="2">The sequence shown here is derived from an EMBL/GenBank/DDBJ whole genome shotgun (WGS) entry which is preliminary data.</text>
</comment>
<proteinExistence type="predicted"/>
<dbReference type="Proteomes" id="UP001597425">
    <property type="component" value="Unassembled WGS sequence"/>
</dbReference>
<protein>
    <recommendedName>
        <fullName evidence="4">Lipoprotein</fullName>
    </recommendedName>
</protein>
<keyword evidence="3" id="KW-1185">Reference proteome</keyword>
<accession>A0ABW5EHU7</accession>
<sequence length="133" mass="15235">MRTAIPLLAALFISACSHIETAQQVTVSGTVIEEAGKYYLQDADARYHLNPMPQLQYRRYLDRELVIRGEVPTECAQAWQDAVVRVGDEGSVVDWEKVDWSPCLAPHKVNLVTADGRELVYDWEKIDLEDYYF</sequence>
<feature type="signal peptide" evidence="1">
    <location>
        <begin position="1"/>
        <end position="22"/>
    </location>
</feature>
<keyword evidence="1" id="KW-0732">Signal</keyword>
<reference evidence="3" key="1">
    <citation type="journal article" date="2019" name="Int. J. Syst. Evol. Microbiol.">
        <title>The Global Catalogue of Microorganisms (GCM) 10K type strain sequencing project: providing services to taxonomists for standard genome sequencing and annotation.</title>
        <authorList>
            <consortium name="The Broad Institute Genomics Platform"/>
            <consortium name="The Broad Institute Genome Sequencing Center for Infectious Disease"/>
            <person name="Wu L."/>
            <person name="Ma J."/>
        </authorList>
    </citation>
    <scope>NUCLEOTIDE SEQUENCE [LARGE SCALE GENOMIC DNA]</scope>
    <source>
        <strain evidence="3">KCTC 12848</strain>
    </source>
</reference>